<proteinExistence type="inferred from homology"/>
<keyword evidence="4 9" id="KW-0997">Cell inner membrane</keyword>
<dbReference type="InterPro" id="IPR007387">
    <property type="entry name" value="TRAP_DctQ"/>
</dbReference>
<evidence type="ECO:0000256" key="4">
    <source>
        <dbReference type="ARBA" id="ARBA00022519"/>
    </source>
</evidence>
<evidence type="ECO:0000256" key="9">
    <source>
        <dbReference type="RuleBase" id="RU369079"/>
    </source>
</evidence>
<dbReference type="EMBL" id="JAEKJA010000022">
    <property type="protein sequence ID" value="MBJ3778018.1"/>
    <property type="molecule type" value="Genomic_DNA"/>
</dbReference>
<dbReference type="InterPro" id="IPR055348">
    <property type="entry name" value="DctQ"/>
</dbReference>
<name>A0A934MHT5_9HYPH</name>
<keyword evidence="6 9" id="KW-1133">Transmembrane helix</keyword>
<keyword evidence="2 9" id="KW-0813">Transport</keyword>
<evidence type="ECO:0000256" key="7">
    <source>
        <dbReference type="ARBA" id="ARBA00023136"/>
    </source>
</evidence>
<feature type="transmembrane region" description="Helical" evidence="9">
    <location>
        <begin position="90"/>
        <end position="113"/>
    </location>
</feature>
<evidence type="ECO:0000259" key="10">
    <source>
        <dbReference type="Pfam" id="PF04290"/>
    </source>
</evidence>
<keyword evidence="7 9" id="KW-0472">Membrane</keyword>
<feature type="transmembrane region" description="Helical" evidence="9">
    <location>
        <begin position="133"/>
        <end position="156"/>
    </location>
</feature>
<dbReference type="Pfam" id="PF04290">
    <property type="entry name" value="DctQ"/>
    <property type="match status" value="1"/>
</dbReference>
<keyword evidence="12" id="KW-1185">Reference proteome</keyword>
<comment type="subcellular location">
    <subcellularLocation>
        <location evidence="1 9">Cell inner membrane</location>
        <topology evidence="1 9">Multi-pass membrane protein</topology>
    </subcellularLocation>
</comment>
<dbReference type="GO" id="GO:0022857">
    <property type="term" value="F:transmembrane transporter activity"/>
    <property type="evidence" value="ECO:0007669"/>
    <property type="project" value="UniProtKB-UniRule"/>
</dbReference>
<accession>A0A934MHT5</accession>
<comment type="subunit">
    <text evidence="9">The complex comprises the extracytoplasmic solute receptor protein and the two transmembrane proteins.</text>
</comment>
<dbReference type="PANTHER" id="PTHR35011:SF10">
    <property type="entry name" value="TRAP TRANSPORTER SMALL PERMEASE PROTEIN"/>
    <property type="match status" value="1"/>
</dbReference>
<dbReference type="GO" id="GO:0005886">
    <property type="term" value="C:plasma membrane"/>
    <property type="evidence" value="ECO:0007669"/>
    <property type="project" value="UniProtKB-SubCell"/>
</dbReference>
<evidence type="ECO:0000256" key="2">
    <source>
        <dbReference type="ARBA" id="ARBA00022448"/>
    </source>
</evidence>
<dbReference type="RefSeq" id="WP_198883920.1">
    <property type="nucleotide sequence ID" value="NZ_JAEKJA010000022.1"/>
</dbReference>
<evidence type="ECO:0000313" key="12">
    <source>
        <dbReference type="Proteomes" id="UP000609531"/>
    </source>
</evidence>
<comment type="similarity">
    <text evidence="8 9">Belongs to the TRAP transporter small permease family.</text>
</comment>
<sequence>MKQPLVIRGLDGLATLCALLAGVAVAVLSVLIVVDIVSRTALRYSLQGTDELGGYTLALVGSLGLPYALMRRGHPRVDIFLRRFPRRARAALHVLAYAALAGFAIFMTVHAVAELRTTLTYGTITNTPLQTPLAWPQALWVAGTGFFALTASILTLDALRRLFLAPATVEAVYGPLSVEDEVGEYVEDKPMLPRSEV</sequence>
<dbReference type="AlphaFoldDB" id="A0A934MHT5"/>
<evidence type="ECO:0000313" key="11">
    <source>
        <dbReference type="EMBL" id="MBJ3778018.1"/>
    </source>
</evidence>
<evidence type="ECO:0000256" key="6">
    <source>
        <dbReference type="ARBA" id="ARBA00022989"/>
    </source>
</evidence>
<keyword evidence="5 9" id="KW-0812">Transmembrane</keyword>
<feature type="transmembrane region" description="Helical" evidence="9">
    <location>
        <begin position="52"/>
        <end position="69"/>
    </location>
</feature>
<evidence type="ECO:0000256" key="1">
    <source>
        <dbReference type="ARBA" id="ARBA00004429"/>
    </source>
</evidence>
<evidence type="ECO:0000256" key="8">
    <source>
        <dbReference type="ARBA" id="ARBA00038436"/>
    </source>
</evidence>
<evidence type="ECO:0000256" key="3">
    <source>
        <dbReference type="ARBA" id="ARBA00022475"/>
    </source>
</evidence>
<dbReference type="PANTHER" id="PTHR35011">
    <property type="entry name" value="2,3-DIKETO-L-GULONATE TRAP TRANSPORTER SMALL PERMEASE PROTEIN YIAM"/>
    <property type="match status" value="1"/>
</dbReference>
<organism evidence="11 12">
    <name type="scientific">Acuticoccus mangrovi</name>
    <dbReference type="NCBI Taxonomy" id="2796142"/>
    <lineage>
        <taxon>Bacteria</taxon>
        <taxon>Pseudomonadati</taxon>
        <taxon>Pseudomonadota</taxon>
        <taxon>Alphaproteobacteria</taxon>
        <taxon>Hyphomicrobiales</taxon>
        <taxon>Amorphaceae</taxon>
        <taxon>Acuticoccus</taxon>
    </lineage>
</organism>
<dbReference type="Proteomes" id="UP000609531">
    <property type="component" value="Unassembled WGS sequence"/>
</dbReference>
<gene>
    <name evidence="11" type="ORF">JCR33_20125</name>
</gene>
<comment type="caution">
    <text evidence="11">The sequence shown here is derived from an EMBL/GenBank/DDBJ whole genome shotgun (WGS) entry which is preliminary data.</text>
</comment>
<evidence type="ECO:0000256" key="5">
    <source>
        <dbReference type="ARBA" id="ARBA00022692"/>
    </source>
</evidence>
<dbReference type="GO" id="GO:0015740">
    <property type="term" value="P:C4-dicarboxylate transport"/>
    <property type="evidence" value="ECO:0007669"/>
    <property type="project" value="TreeGrafter"/>
</dbReference>
<comment type="function">
    <text evidence="9">Part of the tripartite ATP-independent periplasmic (TRAP) transport system.</text>
</comment>
<feature type="transmembrane region" description="Helical" evidence="9">
    <location>
        <begin position="12"/>
        <end position="32"/>
    </location>
</feature>
<keyword evidence="3" id="KW-1003">Cell membrane</keyword>
<reference evidence="11" key="1">
    <citation type="submission" date="2020-12" db="EMBL/GenBank/DDBJ databases">
        <title>Bacterial taxonomy.</title>
        <authorList>
            <person name="Pan X."/>
        </authorList>
    </citation>
    <scope>NUCLEOTIDE SEQUENCE</scope>
    <source>
        <strain evidence="11">B2012</strain>
    </source>
</reference>
<protein>
    <recommendedName>
        <fullName evidence="9">TRAP transporter small permease protein</fullName>
    </recommendedName>
</protein>
<feature type="domain" description="Tripartite ATP-independent periplasmic transporters DctQ component" evidence="10">
    <location>
        <begin position="29"/>
        <end position="154"/>
    </location>
</feature>